<evidence type="ECO:0000313" key="6">
    <source>
        <dbReference type="Proteomes" id="UP000029736"/>
    </source>
</evidence>
<dbReference type="PIRSF" id="PIRSF018266">
    <property type="entry name" value="FecR"/>
    <property type="match status" value="1"/>
</dbReference>
<dbReference type="Gene3D" id="3.55.50.30">
    <property type="match status" value="1"/>
</dbReference>
<dbReference type="Gene3D" id="2.60.120.1440">
    <property type="match status" value="1"/>
</dbReference>
<evidence type="ECO:0008006" key="7">
    <source>
        <dbReference type="Google" id="ProtNLM"/>
    </source>
</evidence>
<dbReference type="RefSeq" id="WP_044222442.1">
    <property type="nucleotide sequence ID" value="NZ_JBKAGJ010000015.1"/>
</dbReference>
<dbReference type="Pfam" id="PF04773">
    <property type="entry name" value="FecR"/>
    <property type="match status" value="1"/>
</dbReference>
<dbReference type="Pfam" id="PF16344">
    <property type="entry name" value="FecR_C"/>
    <property type="match status" value="1"/>
</dbReference>
<sequence>MDQSDYLELIGRYLSGDISEAEREALMRWVEADSANRAVLEEAEKLWSVAASYEMPDFSAGKPAAWDLLEERIGAAEKTGEAKVIGLSTLKLYLRYAAAAVLLLLGGYWGYWYSGLIDHSPVFAEVQTADKEEQTLTLPDGSTVVLNENSSIRYAKDFKQREVRLTGEAFFDVVKQDGAIFTIFSEGAQTTVLGTSFNVRAYPDEPEVTVSVATGKVEVASVDKEEEKVLLVPGASGQYNKMLDKVREAPVSNAMAWKENRLQFDNQPLGQVASAIERYFGKKVVLTNEQLANCRFMGDFPNPKLQELLDAMAFTMELEIVEENGQIVIKGNGDYCR</sequence>
<dbReference type="PANTHER" id="PTHR30273:SF2">
    <property type="entry name" value="PROTEIN FECR"/>
    <property type="match status" value="1"/>
</dbReference>
<gene>
    <name evidence="5" type="ORF">IX84_15685</name>
</gene>
<reference evidence="5 6" key="1">
    <citation type="journal article" date="2014" name="Int. J. Syst. Evol. Microbiol.">
        <title>Phaeodactylibacter xiamenensis gen. nov., sp. nov., a member of the family Saprospiraceae isolated from the marine alga Phaeodactylum tricornutum.</title>
        <authorList>
            <person name="Chen Z.Jr."/>
            <person name="Lei X."/>
            <person name="Lai Q."/>
            <person name="Li Y."/>
            <person name="Zhang B."/>
            <person name="Zhang J."/>
            <person name="Zhang H."/>
            <person name="Yang L."/>
            <person name="Zheng W."/>
            <person name="Tian Y."/>
            <person name="Yu Z."/>
            <person name="Xu H.Jr."/>
            <person name="Zheng T."/>
        </authorList>
    </citation>
    <scope>NUCLEOTIDE SEQUENCE [LARGE SCALE GENOMIC DNA]</scope>
    <source>
        <strain evidence="5 6">KD52</strain>
    </source>
</reference>
<proteinExistence type="predicted"/>
<feature type="domain" description="FecR protein" evidence="2">
    <location>
        <begin position="125"/>
        <end position="218"/>
    </location>
</feature>
<comment type="caution">
    <text evidence="5">The sequence shown here is derived from an EMBL/GenBank/DDBJ whole genome shotgun (WGS) entry which is preliminary data.</text>
</comment>
<dbReference type="STRING" id="1524460.IX84_15685"/>
<keyword evidence="1" id="KW-1133">Transmembrane helix</keyword>
<feature type="domain" description="Protein FecR C-terminal" evidence="4">
    <location>
        <begin position="262"/>
        <end position="329"/>
    </location>
</feature>
<dbReference type="InterPro" id="IPR012373">
    <property type="entry name" value="Ferrdict_sens_TM"/>
</dbReference>
<feature type="domain" description="FecR N-terminal" evidence="3">
    <location>
        <begin position="15"/>
        <end position="46"/>
    </location>
</feature>
<keyword evidence="6" id="KW-1185">Reference proteome</keyword>
<feature type="transmembrane region" description="Helical" evidence="1">
    <location>
        <begin position="93"/>
        <end position="112"/>
    </location>
</feature>
<evidence type="ECO:0000256" key="1">
    <source>
        <dbReference type="SAM" id="Phobius"/>
    </source>
</evidence>
<protein>
    <recommendedName>
        <fullName evidence="7">FecR protein domain-containing protein</fullName>
    </recommendedName>
</protein>
<dbReference type="AlphaFoldDB" id="A0A098S4N1"/>
<keyword evidence="1" id="KW-0472">Membrane</keyword>
<dbReference type="EMBL" id="JPOS01000038">
    <property type="protein sequence ID" value="KGE87105.1"/>
    <property type="molecule type" value="Genomic_DNA"/>
</dbReference>
<dbReference type="OrthoDB" id="1452822at2"/>
<name>A0A098S4N1_9BACT</name>
<dbReference type="InterPro" id="IPR032508">
    <property type="entry name" value="FecR_C"/>
</dbReference>
<dbReference type="InterPro" id="IPR006860">
    <property type="entry name" value="FecR"/>
</dbReference>
<dbReference type="GO" id="GO:0016989">
    <property type="term" value="F:sigma factor antagonist activity"/>
    <property type="evidence" value="ECO:0007669"/>
    <property type="project" value="TreeGrafter"/>
</dbReference>
<dbReference type="PANTHER" id="PTHR30273">
    <property type="entry name" value="PERIPLASMIC SIGNAL SENSOR AND SIGMA FACTOR ACTIVATOR FECR-RELATED"/>
    <property type="match status" value="1"/>
</dbReference>
<dbReference type="InterPro" id="IPR032623">
    <property type="entry name" value="FecR_N"/>
</dbReference>
<dbReference type="Pfam" id="PF16220">
    <property type="entry name" value="DUF4880"/>
    <property type="match status" value="1"/>
</dbReference>
<evidence type="ECO:0000259" key="4">
    <source>
        <dbReference type="Pfam" id="PF16344"/>
    </source>
</evidence>
<evidence type="ECO:0000259" key="2">
    <source>
        <dbReference type="Pfam" id="PF04773"/>
    </source>
</evidence>
<keyword evidence="1" id="KW-0812">Transmembrane</keyword>
<evidence type="ECO:0000259" key="3">
    <source>
        <dbReference type="Pfam" id="PF16220"/>
    </source>
</evidence>
<accession>A0A098S4N1</accession>
<organism evidence="5 6">
    <name type="scientific">Phaeodactylibacter xiamenensis</name>
    <dbReference type="NCBI Taxonomy" id="1524460"/>
    <lineage>
        <taxon>Bacteria</taxon>
        <taxon>Pseudomonadati</taxon>
        <taxon>Bacteroidota</taxon>
        <taxon>Saprospiria</taxon>
        <taxon>Saprospirales</taxon>
        <taxon>Haliscomenobacteraceae</taxon>
        <taxon>Phaeodactylibacter</taxon>
    </lineage>
</organism>
<dbReference type="Proteomes" id="UP000029736">
    <property type="component" value="Unassembled WGS sequence"/>
</dbReference>
<evidence type="ECO:0000313" key="5">
    <source>
        <dbReference type="EMBL" id="KGE87105.1"/>
    </source>
</evidence>